<dbReference type="InterPro" id="IPR014001">
    <property type="entry name" value="Helicase_ATP-bd"/>
</dbReference>
<evidence type="ECO:0000256" key="3">
    <source>
        <dbReference type="ARBA" id="ARBA00022801"/>
    </source>
</evidence>
<dbReference type="InterPro" id="IPR000629">
    <property type="entry name" value="RNA-helicase_DEAD-box_CS"/>
</dbReference>
<keyword evidence="2 7" id="KW-0547">Nucleotide-binding</keyword>
<dbReference type="AlphaFoldDB" id="A0ABD2Q6N2"/>
<dbReference type="Pfam" id="PF00270">
    <property type="entry name" value="DEAD"/>
    <property type="match status" value="1"/>
</dbReference>
<dbReference type="PANTHER" id="PTHR47959:SF24">
    <property type="entry name" value="ATP-DEPENDENT RNA HELICASE"/>
    <property type="match status" value="1"/>
</dbReference>
<evidence type="ECO:0000256" key="5">
    <source>
        <dbReference type="ARBA" id="ARBA00022840"/>
    </source>
</evidence>
<dbReference type="PROSITE" id="PS51194">
    <property type="entry name" value="HELICASE_CTER"/>
    <property type="match status" value="1"/>
</dbReference>
<feature type="region of interest" description="Disordered" evidence="8">
    <location>
        <begin position="510"/>
        <end position="548"/>
    </location>
</feature>
<dbReference type="GO" id="GO:0005524">
    <property type="term" value="F:ATP binding"/>
    <property type="evidence" value="ECO:0007669"/>
    <property type="project" value="UniProtKB-KW"/>
</dbReference>
<comment type="caution">
    <text evidence="12">The sequence shown here is derived from an EMBL/GenBank/DDBJ whole genome shotgun (WGS) entry which is preliminary data.</text>
</comment>
<proteinExistence type="inferred from homology"/>
<evidence type="ECO:0000313" key="12">
    <source>
        <dbReference type="EMBL" id="KAL3315219.1"/>
    </source>
</evidence>
<keyword evidence="4 7" id="KW-0347">Helicase</keyword>
<evidence type="ECO:0000256" key="6">
    <source>
        <dbReference type="PROSITE-ProRule" id="PRU00552"/>
    </source>
</evidence>
<dbReference type="InterPro" id="IPR050079">
    <property type="entry name" value="DEAD_box_RNA_helicase"/>
</dbReference>
<evidence type="ECO:0000256" key="2">
    <source>
        <dbReference type="ARBA" id="ARBA00022741"/>
    </source>
</evidence>
<keyword evidence="13" id="KW-1185">Reference proteome</keyword>
<feature type="domain" description="Helicase ATP-binding" evidence="9">
    <location>
        <begin position="34"/>
        <end position="209"/>
    </location>
</feature>
<dbReference type="GO" id="GO:0016787">
    <property type="term" value="F:hydrolase activity"/>
    <property type="evidence" value="ECO:0007669"/>
    <property type="project" value="UniProtKB-KW"/>
</dbReference>
<sequence length="548" mass="60967">MASSFSDLGFTSNIVKSCNFLKWSDPTQIQELTAKPILDGRNLVALAETGSGKTGAYALPILQKLMENPSHYFALILTPTRELAMQVQQQFMALGKSLGLSVILLVGGIPISEQAKLIKTKPPHVIIATPGRLIDHIKKTKGFDEIKLKTMKFLVIDEADRMMGSDFEKILERILSILPRERQTLLFSATMSDKVSKLTKAAVRDPVRISTRKNKFQSISKLSQFVYLLPQCQIDCYLICLLRYALGTIKLSDSSNPEDAFPSLAPLRLNHDSDQTLDSDNQVLDNSCIVFTRKKQSSNRLALLLRQFINSPIIALNGDMPQPQRIGALAKFKKTPGSILVATDIASRGLDIPLVGLVINYDVPLDAKTYMHRIGRTARAGREGCALTLLTQYSVVFYIDEIEKHLTDTEGKTAFKVPSLLKPDSEEDKRLEQLVDDLEIEVQDASIRSKKAVADLSKGKRKGVMGAFTSVQDVKTPLAGQVTQHGLKSSQWASEASQERKKEIERVMAAVSTDKQATENQYSHVFTTSTKKRKSRASEKRSKKPRKF</sequence>
<dbReference type="Gene3D" id="3.40.50.300">
    <property type="entry name" value="P-loop containing nucleotide triphosphate hydrolases"/>
    <property type="match status" value="2"/>
</dbReference>
<protein>
    <recommendedName>
        <fullName evidence="1">RNA helicase</fullName>
        <ecNumber evidence="1">3.6.4.13</ecNumber>
    </recommendedName>
</protein>
<dbReference type="EMBL" id="JBJKFK010000797">
    <property type="protein sequence ID" value="KAL3315219.1"/>
    <property type="molecule type" value="Genomic_DNA"/>
</dbReference>
<dbReference type="EC" id="3.6.4.13" evidence="1"/>
<dbReference type="GO" id="GO:0003724">
    <property type="term" value="F:RNA helicase activity"/>
    <property type="evidence" value="ECO:0007669"/>
    <property type="project" value="UniProtKB-EC"/>
</dbReference>
<evidence type="ECO:0000259" key="10">
    <source>
        <dbReference type="PROSITE" id="PS51194"/>
    </source>
</evidence>
<dbReference type="PROSITE" id="PS00039">
    <property type="entry name" value="DEAD_ATP_HELICASE"/>
    <property type="match status" value="1"/>
</dbReference>
<evidence type="ECO:0000313" key="13">
    <source>
        <dbReference type="Proteomes" id="UP001626550"/>
    </source>
</evidence>
<comment type="similarity">
    <text evidence="7">Belongs to the DEAD box helicase family.</text>
</comment>
<dbReference type="InterPro" id="IPR027417">
    <property type="entry name" value="P-loop_NTPase"/>
</dbReference>
<dbReference type="CDD" id="cd18787">
    <property type="entry name" value="SF2_C_DEAD"/>
    <property type="match status" value="1"/>
</dbReference>
<dbReference type="Proteomes" id="UP001626550">
    <property type="component" value="Unassembled WGS sequence"/>
</dbReference>
<dbReference type="InterPro" id="IPR011545">
    <property type="entry name" value="DEAD/DEAH_box_helicase_dom"/>
</dbReference>
<evidence type="ECO:0000256" key="1">
    <source>
        <dbReference type="ARBA" id="ARBA00012552"/>
    </source>
</evidence>
<feature type="domain" description="Helicase C-terminal" evidence="10">
    <location>
        <begin position="276"/>
        <end position="421"/>
    </location>
</feature>
<feature type="compositionally biased region" description="Basic residues" evidence="8">
    <location>
        <begin position="530"/>
        <end position="548"/>
    </location>
</feature>
<evidence type="ECO:0000259" key="9">
    <source>
        <dbReference type="PROSITE" id="PS51192"/>
    </source>
</evidence>
<dbReference type="SUPFAM" id="SSF52540">
    <property type="entry name" value="P-loop containing nucleoside triphosphate hydrolases"/>
    <property type="match status" value="1"/>
</dbReference>
<keyword evidence="5 7" id="KW-0067">ATP-binding</keyword>
<name>A0ABD2Q6N2_9PLAT</name>
<reference evidence="12 13" key="1">
    <citation type="submission" date="2024-11" db="EMBL/GenBank/DDBJ databases">
        <title>Adaptive evolution of stress response genes in parasites aligns with host niche diversity.</title>
        <authorList>
            <person name="Hahn C."/>
            <person name="Resl P."/>
        </authorList>
    </citation>
    <scope>NUCLEOTIDE SEQUENCE [LARGE SCALE GENOMIC DNA]</scope>
    <source>
        <strain evidence="12">EGGRZ-B1_66</strain>
        <tissue evidence="12">Body</tissue>
    </source>
</reference>
<keyword evidence="3 7" id="KW-0378">Hydrolase</keyword>
<accession>A0ABD2Q6N2</accession>
<feature type="domain" description="DEAD-box RNA helicase Q" evidence="11">
    <location>
        <begin position="3"/>
        <end position="31"/>
    </location>
</feature>
<gene>
    <name evidence="12" type="primary">DDX49_2</name>
    <name evidence="12" type="ORF">Ciccas_006147</name>
</gene>
<dbReference type="SMART" id="SM00490">
    <property type="entry name" value="HELICc"/>
    <property type="match status" value="1"/>
</dbReference>
<evidence type="ECO:0000256" key="4">
    <source>
        <dbReference type="ARBA" id="ARBA00022806"/>
    </source>
</evidence>
<dbReference type="PROSITE" id="PS51192">
    <property type="entry name" value="HELICASE_ATP_BIND_1"/>
    <property type="match status" value="1"/>
</dbReference>
<dbReference type="PROSITE" id="PS51195">
    <property type="entry name" value="Q_MOTIF"/>
    <property type="match status" value="1"/>
</dbReference>
<feature type="short sequence motif" description="Q motif" evidence="6">
    <location>
        <begin position="3"/>
        <end position="31"/>
    </location>
</feature>
<dbReference type="SMART" id="SM00487">
    <property type="entry name" value="DEXDc"/>
    <property type="match status" value="1"/>
</dbReference>
<evidence type="ECO:0000259" key="11">
    <source>
        <dbReference type="PROSITE" id="PS51195"/>
    </source>
</evidence>
<organism evidence="12 13">
    <name type="scientific">Cichlidogyrus casuarinus</name>
    <dbReference type="NCBI Taxonomy" id="1844966"/>
    <lineage>
        <taxon>Eukaryota</taxon>
        <taxon>Metazoa</taxon>
        <taxon>Spiralia</taxon>
        <taxon>Lophotrochozoa</taxon>
        <taxon>Platyhelminthes</taxon>
        <taxon>Monogenea</taxon>
        <taxon>Monopisthocotylea</taxon>
        <taxon>Dactylogyridea</taxon>
        <taxon>Ancyrocephalidae</taxon>
        <taxon>Cichlidogyrus</taxon>
    </lineage>
</organism>
<dbReference type="InterPro" id="IPR001650">
    <property type="entry name" value="Helicase_C-like"/>
</dbReference>
<dbReference type="PANTHER" id="PTHR47959">
    <property type="entry name" value="ATP-DEPENDENT RNA HELICASE RHLE-RELATED"/>
    <property type="match status" value="1"/>
</dbReference>
<evidence type="ECO:0000256" key="7">
    <source>
        <dbReference type="RuleBase" id="RU000492"/>
    </source>
</evidence>
<dbReference type="Pfam" id="PF00271">
    <property type="entry name" value="Helicase_C"/>
    <property type="match status" value="1"/>
</dbReference>
<feature type="compositionally biased region" description="Polar residues" evidence="8">
    <location>
        <begin position="513"/>
        <end position="526"/>
    </location>
</feature>
<evidence type="ECO:0000256" key="8">
    <source>
        <dbReference type="SAM" id="MobiDB-lite"/>
    </source>
</evidence>
<dbReference type="InterPro" id="IPR014014">
    <property type="entry name" value="RNA_helicase_DEAD_Q_motif"/>
</dbReference>